<feature type="compositionally biased region" description="Basic and acidic residues" evidence="1">
    <location>
        <begin position="36"/>
        <end position="60"/>
    </location>
</feature>
<evidence type="ECO:0000256" key="1">
    <source>
        <dbReference type="SAM" id="MobiDB-lite"/>
    </source>
</evidence>
<dbReference type="GeneID" id="116211941"/>
<name>A0A6P8E739_PUNGR</name>
<organism evidence="3 4">
    <name type="scientific">Punica granatum</name>
    <name type="common">Pomegranate</name>
    <dbReference type="NCBI Taxonomy" id="22663"/>
    <lineage>
        <taxon>Eukaryota</taxon>
        <taxon>Viridiplantae</taxon>
        <taxon>Streptophyta</taxon>
        <taxon>Embryophyta</taxon>
        <taxon>Tracheophyta</taxon>
        <taxon>Spermatophyta</taxon>
        <taxon>Magnoliopsida</taxon>
        <taxon>eudicotyledons</taxon>
        <taxon>Gunneridae</taxon>
        <taxon>Pentapetalae</taxon>
        <taxon>rosids</taxon>
        <taxon>malvids</taxon>
        <taxon>Myrtales</taxon>
        <taxon>Lythraceae</taxon>
        <taxon>Punica</taxon>
    </lineage>
</organism>
<evidence type="ECO:0000313" key="3">
    <source>
        <dbReference type="Proteomes" id="UP000515151"/>
    </source>
</evidence>
<reference evidence="3" key="1">
    <citation type="journal article" date="2020" name="Plant Biotechnol. J.">
        <title>The pomegranate (Punica granatum L.) draft genome dissects genetic divergence between soft- and hard-seeded cultivars.</title>
        <authorList>
            <person name="Luo X."/>
            <person name="Li H."/>
            <person name="Wu Z."/>
            <person name="Yao W."/>
            <person name="Zhao P."/>
            <person name="Cao D."/>
            <person name="Yu H."/>
            <person name="Li K."/>
            <person name="Poudel K."/>
            <person name="Zhao D."/>
            <person name="Zhang F."/>
            <person name="Xia X."/>
            <person name="Chen L."/>
            <person name="Wang Q."/>
            <person name="Jing D."/>
            <person name="Cao S."/>
        </authorList>
    </citation>
    <scope>NUCLEOTIDE SEQUENCE [LARGE SCALE GENOMIC DNA]</scope>
    <source>
        <strain evidence="3">cv. Tunisia</strain>
    </source>
</reference>
<evidence type="ECO:0000256" key="2">
    <source>
        <dbReference type="SAM" id="SignalP"/>
    </source>
</evidence>
<keyword evidence="3" id="KW-1185">Reference proteome</keyword>
<dbReference type="AlphaFoldDB" id="A0A6P8E739"/>
<feature type="compositionally biased region" description="Polar residues" evidence="1">
    <location>
        <begin position="86"/>
        <end position="96"/>
    </location>
</feature>
<dbReference type="RefSeq" id="XP_031402349.1">
    <property type="nucleotide sequence ID" value="XM_031546489.1"/>
</dbReference>
<proteinExistence type="predicted"/>
<sequence>MVVAIQTKLLSFAILCLLLIRDYQLLSPSQAQAARMLDENPPHHGDNESGKSKVGGDHPKPAGSHVGGTPTSSHSPNPAGYGIHSTRMTSYQNRNYIPTGETAESPDFARSAPADPDPLEADQDPLEAYHFNCTLCD</sequence>
<feature type="region of interest" description="Disordered" evidence="1">
    <location>
        <begin position="34"/>
        <end position="124"/>
    </location>
</feature>
<keyword evidence="2" id="KW-0732">Signal</keyword>
<accession>A0A6P8E739</accession>
<feature type="signal peptide" evidence="2">
    <location>
        <begin position="1"/>
        <end position="33"/>
    </location>
</feature>
<evidence type="ECO:0000313" key="4">
    <source>
        <dbReference type="RefSeq" id="XP_031402349.1"/>
    </source>
</evidence>
<protein>
    <submittedName>
        <fullName evidence="4">Uncharacterized protein LOC116211941</fullName>
    </submittedName>
</protein>
<reference evidence="4" key="2">
    <citation type="submission" date="2025-08" db="UniProtKB">
        <authorList>
            <consortium name="RefSeq"/>
        </authorList>
    </citation>
    <scope>IDENTIFICATION</scope>
    <source>
        <tissue evidence="4">Leaf</tissue>
    </source>
</reference>
<dbReference type="Proteomes" id="UP000515151">
    <property type="component" value="Chromosome 6"/>
</dbReference>
<gene>
    <name evidence="4" type="primary">LOC116211941</name>
</gene>
<feature type="chain" id="PRO_5028311031" evidence="2">
    <location>
        <begin position="34"/>
        <end position="137"/>
    </location>
</feature>